<dbReference type="Gene3D" id="3.30.70.270">
    <property type="match status" value="2"/>
</dbReference>
<feature type="domain" description="Reverse transcriptase" evidence="1">
    <location>
        <begin position="1"/>
        <end position="66"/>
    </location>
</feature>
<evidence type="ECO:0000313" key="3">
    <source>
        <dbReference type="Proteomes" id="UP000006174"/>
    </source>
</evidence>
<accession>I2FMI3</accession>
<dbReference type="HOGENOM" id="CLU_1483058_0_0_1"/>
<sequence>MAFKTAGLADVAFIYVDDFGVWSRNLDDHEWHMCAVLCLIQDLGLTLAQDKAHVTHNKVPLLGHLISGKGTRTMPSKCQAIQSIPYPSTLAQLEHVIRFFSYYKNYVPCFSALIAPLQHLKMTLLHPSPKTGHAHKCYCAGTSVPDDPSTHQSLTELKSILQNCTLRFPDYTQPFLLYVDAS</sequence>
<gene>
    <name evidence="2" type="ORF">UHOR_12813</name>
</gene>
<dbReference type="eggNOG" id="KOG0017">
    <property type="taxonomic scope" value="Eukaryota"/>
</dbReference>
<dbReference type="InterPro" id="IPR043502">
    <property type="entry name" value="DNA/RNA_pol_sf"/>
</dbReference>
<protein>
    <recommendedName>
        <fullName evidence="1">Reverse transcriptase domain-containing protein</fullName>
    </recommendedName>
</protein>
<dbReference type="Proteomes" id="UP000006174">
    <property type="component" value="Unassembled WGS sequence"/>
</dbReference>
<reference evidence="2 3" key="1">
    <citation type="journal article" date="2012" name="Plant Cell">
        <title>Genome comparison of barley and maize smut fungi reveals targeted loss of RNA silencing components and species-specific presence of transposable elements.</title>
        <authorList>
            <person name="Laurie J.D."/>
            <person name="Ali S."/>
            <person name="Linning R."/>
            <person name="Mannhaupt G."/>
            <person name="Wong P."/>
            <person name="Gueldener U."/>
            <person name="Muensterkoetter M."/>
            <person name="Moore R."/>
            <person name="Kahmann R."/>
            <person name="Bakkeren G."/>
            <person name="Schirawski J."/>
        </authorList>
    </citation>
    <scope>NUCLEOTIDE SEQUENCE [LARGE SCALE GENOMIC DNA]</scope>
    <source>
        <strain evidence="3">Uh4875-4</strain>
    </source>
</reference>
<dbReference type="PANTHER" id="PTHR33064:SF37">
    <property type="entry name" value="RIBONUCLEASE H"/>
    <property type="match status" value="1"/>
</dbReference>
<dbReference type="AlphaFoldDB" id="I2FMI3"/>
<dbReference type="OMA" id="MANEFCA"/>
<dbReference type="InterPro" id="IPR000477">
    <property type="entry name" value="RT_dom"/>
</dbReference>
<organism evidence="2 3">
    <name type="scientific">Ustilago hordei</name>
    <name type="common">Barley covered smut fungus</name>
    <dbReference type="NCBI Taxonomy" id="120017"/>
    <lineage>
        <taxon>Eukaryota</taxon>
        <taxon>Fungi</taxon>
        <taxon>Dikarya</taxon>
        <taxon>Basidiomycota</taxon>
        <taxon>Ustilaginomycotina</taxon>
        <taxon>Ustilaginomycetes</taxon>
        <taxon>Ustilaginales</taxon>
        <taxon>Ustilaginaceae</taxon>
        <taxon>Ustilago</taxon>
    </lineage>
</organism>
<comment type="caution">
    <text evidence="2">The sequence shown here is derived from an EMBL/GenBank/DDBJ whole genome shotgun (WGS) entry which is preliminary data.</text>
</comment>
<dbReference type="STRING" id="1128400.I2FMI3"/>
<keyword evidence="3" id="KW-1185">Reference proteome</keyword>
<dbReference type="EMBL" id="CAGI01000090">
    <property type="protein sequence ID" value="CCF48126.1"/>
    <property type="molecule type" value="Genomic_DNA"/>
</dbReference>
<proteinExistence type="predicted"/>
<evidence type="ECO:0000259" key="1">
    <source>
        <dbReference type="PROSITE" id="PS50878"/>
    </source>
</evidence>
<name>I2FMI3_USTHO</name>
<evidence type="ECO:0000313" key="2">
    <source>
        <dbReference type="EMBL" id="CCF48126.1"/>
    </source>
</evidence>
<dbReference type="InterPro" id="IPR051320">
    <property type="entry name" value="Viral_Replic_Matur_Polypro"/>
</dbReference>
<dbReference type="InterPro" id="IPR043128">
    <property type="entry name" value="Rev_trsase/Diguanyl_cyclase"/>
</dbReference>
<dbReference type="SUPFAM" id="SSF56672">
    <property type="entry name" value="DNA/RNA polymerases"/>
    <property type="match status" value="1"/>
</dbReference>
<dbReference type="PROSITE" id="PS50878">
    <property type="entry name" value="RT_POL"/>
    <property type="match status" value="1"/>
</dbReference>
<dbReference type="PANTHER" id="PTHR33064">
    <property type="entry name" value="POL PROTEIN"/>
    <property type="match status" value="1"/>
</dbReference>